<name>A0AA47MEL6_MERPO</name>
<gene>
    <name evidence="1" type="ORF">N1851_024657</name>
</gene>
<reference evidence="1" key="1">
    <citation type="journal article" date="2023" name="Front. Mar. Sci.">
        <title>A new Merluccius polli reference genome to investigate the effects of global change in West African waters.</title>
        <authorList>
            <person name="Mateo J.L."/>
            <person name="Blanco-Fernandez C."/>
            <person name="Garcia-Vazquez E."/>
            <person name="Machado-Schiaffino G."/>
        </authorList>
    </citation>
    <scope>NUCLEOTIDE SEQUENCE</scope>
    <source>
        <strain evidence="1">C29</strain>
        <tissue evidence="1">Fin</tissue>
    </source>
</reference>
<keyword evidence="2" id="KW-1185">Reference proteome</keyword>
<dbReference type="PANTHER" id="PTHR47331:SF3">
    <property type="match status" value="1"/>
</dbReference>
<dbReference type="Proteomes" id="UP001174136">
    <property type="component" value="Unassembled WGS sequence"/>
</dbReference>
<evidence type="ECO:0000313" key="2">
    <source>
        <dbReference type="Proteomes" id="UP001174136"/>
    </source>
</evidence>
<proteinExistence type="predicted"/>
<accession>A0AA47MEL6</accession>
<dbReference type="AlphaFoldDB" id="A0AA47MEL6"/>
<comment type="caution">
    <text evidence="1">The sequence shown here is derived from an EMBL/GenBank/DDBJ whole genome shotgun (WGS) entry which is preliminary data.</text>
</comment>
<dbReference type="EMBL" id="JAOPHQ010004572">
    <property type="protein sequence ID" value="KAK0138795.1"/>
    <property type="molecule type" value="Genomic_DNA"/>
</dbReference>
<evidence type="ECO:0000313" key="1">
    <source>
        <dbReference type="EMBL" id="KAK0138795.1"/>
    </source>
</evidence>
<dbReference type="PANTHER" id="PTHR47331">
    <property type="entry name" value="PHD-TYPE DOMAIN-CONTAINING PROTEIN"/>
    <property type="match status" value="1"/>
</dbReference>
<organism evidence="1 2">
    <name type="scientific">Merluccius polli</name>
    <name type="common">Benguela hake</name>
    <name type="synonym">Merluccius cadenati</name>
    <dbReference type="NCBI Taxonomy" id="89951"/>
    <lineage>
        <taxon>Eukaryota</taxon>
        <taxon>Metazoa</taxon>
        <taxon>Chordata</taxon>
        <taxon>Craniata</taxon>
        <taxon>Vertebrata</taxon>
        <taxon>Euteleostomi</taxon>
        <taxon>Actinopterygii</taxon>
        <taxon>Neopterygii</taxon>
        <taxon>Teleostei</taxon>
        <taxon>Neoteleostei</taxon>
        <taxon>Acanthomorphata</taxon>
        <taxon>Zeiogadaria</taxon>
        <taxon>Gadariae</taxon>
        <taxon>Gadiformes</taxon>
        <taxon>Gadoidei</taxon>
        <taxon>Merlucciidae</taxon>
        <taxon>Merluccius</taxon>
    </lineage>
</organism>
<protein>
    <submittedName>
        <fullName evidence="1">Uncharacterized protein</fullName>
    </submittedName>
</protein>
<sequence length="339" mass="38789">MEHFYVDDCLKTLATELEAMELISNITEVCHRGGFHLSKWISNSRAVLGAVPQEDRAKEIKDLDLSKDQLPMERALGLQWCVQRDFQTKWIGSLSQLTDFEVPRCFKPNDFGESVHNQIHHFSDASELGYEEGWPKESIDNVELCEDDPEVRKSATVNAIMQTCEERPTDKLLNHFSDWLKLRVAVAWILKVKEALKHCVQKRNDTKKGCKMTQRVTRMTKGCVTDNIKEAITVDDLIMAEKAILSYVQRQSFTEEINMLQEGAANVKKGSKIYRLDPVLDNGILRVGGRLRRTAMPEERKHPAILAKDHHVSTLILRHVHIQTGHGGRNHMLSEEAQR</sequence>